<feature type="domain" description="DUF7779" evidence="4">
    <location>
        <begin position="346"/>
        <end position="432"/>
    </location>
</feature>
<dbReference type="RefSeq" id="XP_038751965.1">
    <property type="nucleotide sequence ID" value="XM_038883260.1"/>
</dbReference>
<dbReference type="InterPro" id="IPR011990">
    <property type="entry name" value="TPR-like_helical_dom_sf"/>
</dbReference>
<dbReference type="AlphaFoldDB" id="A0A9P6IH67"/>
<dbReference type="OrthoDB" id="6161812at2759"/>
<evidence type="ECO:0000313" key="6">
    <source>
        <dbReference type="Proteomes" id="UP000781932"/>
    </source>
</evidence>
<evidence type="ECO:0000256" key="1">
    <source>
        <dbReference type="ARBA" id="ARBA00023604"/>
    </source>
</evidence>
<reference evidence="5" key="2">
    <citation type="submission" date="2020-11" db="EMBL/GenBank/DDBJ databases">
        <title>Whole genome sequencing of Colletotrichum sp.</title>
        <authorList>
            <person name="Li H."/>
        </authorList>
    </citation>
    <scope>NUCLEOTIDE SEQUENCE</scope>
    <source>
        <strain evidence="5">CkLH20</strain>
    </source>
</reference>
<keyword evidence="6" id="KW-1185">Reference proteome</keyword>
<dbReference type="PANTHER" id="PTHR47691">
    <property type="entry name" value="REGULATOR-RELATED"/>
    <property type="match status" value="1"/>
</dbReference>
<dbReference type="Pfam" id="PF25000">
    <property type="entry name" value="DUF7779"/>
    <property type="match status" value="1"/>
</dbReference>
<comment type="similarity">
    <text evidence="1">Belongs to the asaB hydroxylase/desaturase family.</text>
</comment>
<name>A0A9P6IH67_9PEZI</name>
<comment type="caution">
    <text evidence="5">The sequence shown here is derived from an EMBL/GenBank/DDBJ whole genome shotgun (WGS) entry which is preliminary data.</text>
</comment>
<dbReference type="Pfam" id="PF13401">
    <property type="entry name" value="AAA_22"/>
    <property type="match status" value="1"/>
</dbReference>
<dbReference type="SUPFAM" id="SSF52540">
    <property type="entry name" value="P-loop containing nucleoside triphosphate hydrolases"/>
    <property type="match status" value="1"/>
</dbReference>
<protein>
    <recommendedName>
        <fullName evidence="7">NB-ARC domain-containing protein</fullName>
    </recommendedName>
</protein>
<feature type="region of interest" description="Disordered" evidence="2">
    <location>
        <begin position="1"/>
        <end position="24"/>
    </location>
</feature>
<evidence type="ECO:0000259" key="4">
    <source>
        <dbReference type="Pfam" id="PF25000"/>
    </source>
</evidence>
<dbReference type="EMBL" id="JAATWM020000001">
    <property type="protein sequence ID" value="KAF9882504.1"/>
    <property type="molecule type" value="Genomic_DNA"/>
</dbReference>
<dbReference type="GeneID" id="62156334"/>
<dbReference type="GO" id="GO:0043531">
    <property type="term" value="F:ADP binding"/>
    <property type="evidence" value="ECO:0007669"/>
    <property type="project" value="InterPro"/>
</dbReference>
<evidence type="ECO:0000313" key="5">
    <source>
        <dbReference type="EMBL" id="KAF9882504.1"/>
    </source>
</evidence>
<gene>
    <name evidence="5" type="ORF">CkaCkLH20_00540</name>
</gene>
<dbReference type="Proteomes" id="UP000781932">
    <property type="component" value="Unassembled WGS sequence"/>
</dbReference>
<feature type="domain" description="ORC1/DEAH AAA+ ATPase" evidence="3">
    <location>
        <begin position="109"/>
        <end position="198"/>
    </location>
</feature>
<dbReference type="InterPro" id="IPR027417">
    <property type="entry name" value="P-loop_NTPase"/>
</dbReference>
<dbReference type="Gene3D" id="3.40.50.300">
    <property type="entry name" value="P-loop containing nucleotide triphosphate hydrolases"/>
    <property type="match status" value="1"/>
</dbReference>
<dbReference type="NCBIfam" id="NF041278">
    <property type="entry name" value="CmcJ_NvfI_EfuI"/>
    <property type="match status" value="1"/>
</dbReference>
<dbReference type="InterPro" id="IPR049945">
    <property type="entry name" value="AAA_22"/>
</dbReference>
<dbReference type="GO" id="GO:0016491">
    <property type="term" value="F:oxidoreductase activity"/>
    <property type="evidence" value="ECO:0007669"/>
    <property type="project" value="InterPro"/>
</dbReference>
<evidence type="ECO:0000256" key="2">
    <source>
        <dbReference type="SAM" id="MobiDB-lite"/>
    </source>
</evidence>
<dbReference type="Gene3D" id="1.25.40.10">
    <property type="entry name" value="Tetratricopeptide repeat domain"/>
    <property type="match status" value="1"/>
</dbReference>
<dbReference type="SUPFAM" id="SSF48452">
    <property type="entry name" value="TPR-like"/>
    <property type="match status" value="1"/>
</dbReference>
<organism evidence="5 6">
    <name type="scientific">Colletotrichum karsti</name>
    <dbReference type="NCBI Taxonomy" id="1095194"/>
    <lineage>
        <taxon>Eukaryota</taxon>
        <taxon>Fungi</taxon>
        <taxon>Dikarya</taxon>
        <taxon>Ascomycota</taxon>
        <taxon>Pezizomycotina</taxon>
        <taxon>Sordariomycetes</taxon>
        <taxon>Hypocreomycetidae</taxon>
        <taxon>Glomerellales</taxon>
        <taxon>Glomerellaceae</taxon>
        <taxon>Colletotrichum</taxon>
        <taxon>Colletotrichum boninense species complex</taxon>
    </lineage>
</organism>
<accession>A0A9P6IH67</accession>
<proteinExistence type="inferred from homology"/>
<evidence type="ECO:0000259" key="3">
    <source>
        <dbReference type="Pfam" id="PF13401"/>
    </source>
</evidence>
<dbReference type="PANTHER" id="PTHR47691:SF3">
    <property type="entry name" value="HTH-TYPE TRANSCRIPTIONAL REGULATOR RV0890C-RELATED"/>
    <property type="match status" value="1"/>
</dbReference>
<dbReference type="InterPro" id="IPR044053">
    <property type="entry name" value="AsaB-like"/>
</dbReference>
<evidence type="ECO:0008006" key="7">
    <source>
        <dbReference type="Google" id="ProtNLM"/>
    </source>
</evidence>
<feature type="compositionally biased region" description="Basic and acidic residues" evidence="2">
    <location>
        <begin position="1"/>
        <end position="13"/>
    </location>
</feature>
<dbReference type="InterPro" id="IPR056681">
    <property type="entry name" value="DUF7779"/>
</dbReference>
<sequence>MERFAIETAHEYESPTGNNQEDEQNRNMVLRDFLSDEDTFAQPATQNFVDFDKNDKINLSNAAADAVNRYFERQPETSKTKQHNLPIQNKNFAGRDQDLHSIDELLSSAARICLLTGVSGIGKTATAIQYAYRFGDEYSYVFWVEAEAPGLLADKYATIAEALDLSRDGGQDDNSIIFRVREHLMKLEKRWLLILDNATTWTDISPYITKALMLSKGSVLITTKENPFRAAPNWLRQSHVQLGPLSVDHGREFLLTSIHPRVRIEDLHEDEDYELAAKTISMLNGLPLAISMVVGYVKESGCSLGDFLEMWDEKESRSKKPGKTGNVLGSSVDNTVDSLWDIGIREVPSNSRKLLNIMSFLNADKIPKSLLVGDHEEDYLDFLNASEVLSYKRMINKLSSRRLISWKETPTGEIEYSIHRILQEKIMVDMDDYSIADAFRKTFRLLRKRFPRADHQQVPNPSNWGACQAYMPHIESFHQTFCREKDRIESLAGVKKLELVKLFYDAGFHIWSRRGTLYNGQTMLETAVSLLDSIQYDRDSKLRADINCMLGLLRLEMSCEERVEGGRHLLEARRIREVISRQRPDDHDTDVLYMNAISDYALCLLNDHKFDEAGEEMRKCFERYKTWGPESDNPFENSKFYGNYSIVLMFQGKMDEAIRSVKDCLDLTLKFSGKKAQWYRRLFLLACIYLQVGDRQQALDLHLETLQARVDIDGKYDANFILSLYAVGAMYYHLGNVEEATVWRPIEDPVQDYPLACCDSTSVLDEDLIECDHVRRKFKGSTLYAHHREGHKWYYLGEQRPEEALLIKMFDSDSGTKAQRETHILLCFFI</sequence>
<reference evidence="5" key="1">
    <citation type="submission" date="2020-03" db="EMBL/GenBank/DDBJ databases">
        <authorList>
            <person name="He L."/>
        </authorList>
    </citation>
    <scope>NUCLEOTIDE SEQUENCE</scope>
    <source>
        <strain evidence="5">CkLH20</strain>
    </source>
</reference>
<dbReference type="PRINTS" id="PR00364">
    <property type="entry name" value="DISEASERSIST"/>
</dbReference>